<keyword evidence="2" id="KW-1185">Reference proteome</keyword>
<evidence type="ECO:0000313" key="1">
    <source>
        <dbReference type="EMBL" id="WQQ26133.1"/>
    </source>
</evidence>
<dbReference type="RefSeq" id="WP_322454744.1">
    <property type="nucleotide sequence ID" value="NZ_CP141059.1"/>
</dbReference>
<dbReference type="EMBL" id="CP141059">
    <property type="protein sequence ID" value="WQQ26133.1"/>
    <property type="molecule type" value="Genomic_DNA"/>
</dbReference>
<evidence type="ECO:0000313" key="2">
    <source>
        <dbReference type="Proteomes" id="UP001327225"/>
    </source>
</evidence>
<sequence length="47" mass="5455">MIPKDTYLVLSEMEYRKDRTRKGIAAARGSRSRSSWIRRVANAEKSI</sequence>
<organism evidence="1 2">
    <name type="scientific">Nocardioides bizhenqiangii</name>
    <dbReference type="NCBI Taxonomy" id="3095076"/>
    <lineage>
        <taxon>Bacteria</taxon>
        <taxon>Bacillati</taxon>
        <taxon>Actinomycetota</taxon>
        <taxon>Actinomycetes</taxon>
        <taxon>Propionibacteriales</taxon>
        <taxon>Nocardioidaceae</taxon>
        <taxon>Nocardioides</taxon>
    </lineage>
</organism>
<protein>
    <submittedName>
        <fullName evidence="1">Uncharacterized protein</fullName>
    </submittedName>
</protein>
<gene>
    <name evidence="1" type="ORF">SHK19_19485</name>
</gene>
<proteinExistence type="predicted"/>
<accession>A0ABZ0ZPJ2</accession>
<name>A0ABZ0ZPJ2_9ACTN</name>
<dbReference type="Proteomes" id="UP001327225">
    <property type="component" value="Chromosome"/>
</dbReference>
<reference evidence="2" key="1">
    <citation type="submission" date="2023-12" db="EMBL/GenBank/DDBJ databases">
        <title>Novel species in genus Nocardioides.</title>
        <authorList>
            <person name="Zhou H."/>
        </authorList>
    </citation>
    <scope>NUCLEOTIDE SEQUENCE [LARGE SCALE GENOMIC DNA]</scope>
    <source>
        <strain evidence="2">HM61</strain>
    </source>
</reference>